<dbReference type="RefSeq" id="WP_344343881.1">
    <property type="nucleotide sequence ID" value="NZ_BAAAKJ010000411.1"/>
</dbReference>
<organism evidence="3 4">
    <name type="scientific">Kitasatospora putterlickiae</name>
    <dbReference type="NCBI Taxonomy" id="221725"/>
    <lineage>
        <taxon>Bacteria</taxon>
        <taxon>Bacillati</taxon>
        <taxon>Actinomycetota</taxon>
        <taxon>Actinomycetes</taxon>
        <taxon>Kitasatosporales</taxon>
        <taxon>Streptomycetaceae</taxon>
        <taxon>Kitasatospora</taxon>
    </lineage>
</organism>
<evidence type="ECO:0008006" key="5">
    <source>
        <dbReference type="Google" id="ProtNLM"/>
    </source>
</evidence>
<dbReference type="EMBL" id="BAAAKJ010000411">
    <property type="protein sequence ID" value="GAA1411493.1"/>
    <property type="molecule type" value="Genomic_DNA"/>
</dbReference>
<keyword evidence="2" id="KW-0732">Signal</keyword>
<accession>A0ABP4J5V3</accession>
<evidence type="ECO:0000256" key="2">
    <source>
        <dbReference type="SAM" id="SignalP"/>
    </source>
</evidence>
<comment type="caution">
    <text evidence="3">The sequence shown here is derived from an EMBL/GenBank/DDBJ whole genome shotgun (WGS) entry which is preliminary data.</text>
</comment>
<sequence>MSRLSTAAALLATALVTVGLTAPGAPAPTASAAPTVHRVLFDNSKAETAGNADWIISTAQPDPLAQNAHPTADKDWTGALSSWGVALQQTGEYSLKTLPPGGAFTFGTANPLDLANFDTVVIDEPNIKFTADEKAALMHFVQNGGGLFLISDHTMSDRNNDGIDSPEIINDLFTDNGVDNSDPFGFSVDLANVHNENPRAVEDPSDPVLHGPFGTVTGSIIRDGTTMTLHPDANPTVKGIVYRPGSSGNTGAFFVTSTFGDGRIAAWGDSSPPDDDTGQPHNNLHDGWNDPAGTNAALALNATAWLSKA</sequence>
<gene>
    <name evidence="3" type="ORF">GCM10009639_63170</name>
</gene>
<evidence type="ECO:0000313" key="4">
    <source>
        <dbReference type="Proteomes" id="UP001499863"/>
    </source>
</evidence>
<proteinExistence type="predicted"/>
<dbReference type="InterPro" id="IPR029062">
    <property type="entry name" value="Class_I_gatase-like"/>
</dbReference>
<feature type="region of interest" description="Disordered" evidence="1">
    <location>
        <begin position="268"/>
        <end position="290"/>
    </location>
</feature>
<evidence type="ECO:0000256" key="1">
    <source>
        <dbReference type="SAM" id="MobiDB-lite"/>
    </source>
</evidence>
<keyword evidence="4" id="KW-1185">Reference proteome</keyword>
<feature type="chain" id="PRO_5045904114" description="Hydrolase" evidence="2">
    <location>
        <begin position="33"/>
        <end position="309"/>
    </location>
</feature>
<reference evidence="4" key="1">
    <citation type="journal article" date="2019" name="Int. J. Syst. Evol. Microbiol.">
        <title>The Global Catalogue of Microorganisms (GCM) 10K type strain sequencing project: providing services to taxonomists for standard genome sequencing and annotation.</title>
        <authorList>
            <consortium name="The Broad Institute Genomics Platform"/>
            <consortium name="The Broad Institute Genome Sequencing Center for Infectious Disease"/>
            <person name="Wu L."/>
            <person name="Ma J."/>
        </authorList>
    </citation>
    <scope>NUCLEOTIDE SEQUENCE [LARGE SCALE GENOMIC DNA]</scope>
    <source>
        <strain evidence="4">JCM 12393</strain>
    </source>
</reference>
<dbReference type="Proteomes" id="UP001499863">
    <property type="component" value="Unassembled WGS sequence"/>
</dbReference>
<dbReference type="Gene3D" id="3.40.50.880">
    <property type="match status" value="1"/>
</dbReference>
<protein>
    <recommendedName>
        <fullName evidence="5">Hydrolase</fullName>
    </recommendedName>
</protein>
<dbReference type="SUPFAM" id="SSF52317">
    <property type="entry name" value="Class I glutamine amidotransferase-like"/>
    <property type="match status" value="1"/>
</dbReference>
<evidence type="ECO:0000313" key="3">
    <source>
        <dbReference type="EMBL" id="GAA1411493.1"/>
    </source>
</evidence>
<feature type="signal peptide" evidence="2">
    <location>
        <begin position="1"/>
        <end position="32"/>
    </location>
</feature>
<name>A0ABP4J5V3_9ACTN</name>